<dbReference type="RefSeq" id="WP_368638628.1">
    <property type="nucleotide sequence ID" value="NZ_JBFRHK010000027.1"/>
</dbReference>
<sequence>MDALNHAIPDLYDGMDIEYKKGQDASTFCEVVMPVFIEILKEEITEKKTA</sequence>
<gene>
    <name evidence="1" type="ORF">AB1300_24485</name>
</gene>
<evidence type="ECO:0000313" key="1">
    <source>
        <dbReference type="EMBL" id="MEX3748239.1"/>
    </source>
</evidence>
<name>A0ABV3W5J5_9BACI</name>
<proteinExistence type="predicted"/>
<dbReference type="Proteomes" id="UP001558534">
    <property type="component" value="Unassembled WGS sequence"/>
</dbReference>
<dbReference type="EMBL" id="JBFRHK010000027">
    <property type="protein sequence ID" value="MEX3748239.1"/>
    <property type="molecule type" value="Genomic_DNA"/>
</dbReference>
<organism evidence="1 2">
    <name type="scientific">Lysinibacillus xylanilyticus</name>
    <dbReference type="NCBI Taxonomy" id="582475"/>
    <lineage>
        <taxon>Bacteria</taxon>
        <taxon>Bacillati</taxon>
        <taxon>Bacillota</taxon>
        <taxon>Bacilli</taxon>
        <taxon>Bacillales</taxon>
        <taxon>Bacillaceae</taxon>
        <taxon>Lysinibacillus</taxon>
    </lineage>
</organism>
<comment type="caution">
    <text evidence="1">The sequence shown here is derived from an EMBL/GenBank/DDBJ whole genome shotgun (WGS) entry which is preliminary data.</text>
</comment>
<accession>A0ABV3W5J5</accession>
<evidence type="ECO:0000313" key="2">
    <source>
        <dbReference type="Proteomes" id="UP001558534"/>
    </source>
</evidence>
<reference evidence="1 2" key="1">
    <citation type="submission" date="2024-07" db="EMBL/GenBank/DDBJ databases">
        <title>Characterization of a bacterium isolated from hydrolysated instant sea cucumber by whole-genome sequencing and metabolomics.</title>
        <authorList>
            <person name="Luo X."/>
            <person name="Zhang Z."/>
            <person name="Zheng Z."/>
            <person name="Zhang W."/>
            <person name="Ming T."/>
            <person name="Jiao L."/>
            <person name="Su X."/>
            <person name="Kong F."/>
            <person name="Xu J."/>
        </authorList>
    </citation>
    <scope>NUCLEOTIDE SEQUENCE [LARGE SCALE GENOMIC DNA]</scope>
    <source>
        <strain evidence="1 2">XL-2024</strain>
    </source>
</reference>
<keyword evidence="2" id="KW-1185">Reference proteome</keyword>
<protein>
    <submittedName>
        <fullName evidence="1">Uncharacterized protein</fullName>
    </submittedName>
</protein>